<evidence type="ECO:0000256" key="9">
    <source>
        <dbReference type="ARBA" id="ARBA00022842"/>
    </source>
</evidence>
<feature type="binding site" evidence="10">
    <location>
        <position position="20"/>
    </location>
    <ligand>
        <name>Mg(2+)</name>
        <dbReference type="ChEBI" id="CHEBI:18420"/>
        <label>2</label>
    </ligand>
</feature>
<evidence type="ECO:0000256" key="3">
    <source>
        <dbReference type="ARBA" id="ARBA00011245"/>
    </source>
</evidence>
<keyword evidence="5 10" id="KW-0540">Nuclease</keyword>
<feature type="binding site" evidence="10">
    <location>
        <position position="150"/>
    </location>
    <ligand>
        <name>Mg(2+)</name>
        <dbReference type="ChEBI" id="CHEBI:18420"/>
        <label>2</label>
    </ligand>
</feature>
<protein>
    <recommendedName>
        <fullName evidence="4 10">Ribonuclease H</fullName>
        <shortName evidence="10">RNase H</shortName>
        <ecNumber evidence="4 10">3.1.26.4</ecNumber>
    </recommendedName>
</protein>
<dbReference type="PANTHER" id="PTHR10642">
    <property type="entry name" value="RIBONUCLEASE H1"/>
    <property type="match status" value="1"/>
</dbReference>
<evidence type="ECO:0000256" key="4">
    <source>
        <dbReference type="ARBA" id="ARBA00012180"/>
    </source>
</evidence>
<dbReference type="OrthoDB" id="7845843at2"/>
<dbReference type="AlphaFoldDB" id="A0A178I6B0"/>
<dbReference type="RefSeq" id="WP_067450808.1">
    <property type="nucleotide sequence ID" value="NZ_LVVY01000024.1"/>
</dbReference>
<dbReference type="HAMAP" id="MF_00042">
    <property type="entry name" value="RNase_H"/>
    <property type="match status" value="1"/>
</dbReference>
<evidence type="ECO:0000256" key="8">
    <source>
        <dbReference type="ARBA" id="ARBA00022801"/>
    </source>
</evidence>
<accession>A0A178I6B0</accession>
<comment type="subcellular location">
    <subcellularLocation>
        <location evidence="10">Cytoplasm</location>
    </subcellularLocation>
</comment>
<dbReference type="InterPro" id="IPR022892">
    <property type="entry name" value="RNaseHI"/>
</dbReference>
<dbReference type="PROSITE" id="PS50879">
    <property type="entry name" value="RNASE_H_1"/>
    <property type="match status" value="1"/>
</dbReference>
<comment type="function">
    <text evidence="10">Endonuclease that specifically degrades the RNA of RNA-DNA hybrids.</text>
</comment>
<evidence type="ECO:0000313" key="12">
    <source>
        <dbReference type="EMBL" id="OAM82348.1"/>
    </source>
</evidence>
<dbReference type="InterPro" id="IPR036397">
    <property type="entry name" value="RNaseH_sf"/>
</dbReference>
<dbReference type="GO" id="GO:0003676">
    <property type="term" value="F:nucleic acid binding"/>
    <property type="evidence" value="ECO:0007669"/>
    <property type="project" value="InterPro"/>
</dbReference>
<dbReference type="NCBIfam" id="NF001236">
    <property type="entry name" value="PRK00203.1"/>
    <property type="match status" value="1"/>
</dbReference>
<keyword evidence="13" id="KW-1185">Reference proteome</keyword>
<evidence type="ECO:0000313" key="13">
    <source>
        <dbReference type="Proteomes" id="UP000078389"/>
    </source>
</evidence>
<dbReference type="InterPro" id="IPR012337">
    <property type="entry name" value="RNaseH-like_sf"/>
</dbReference>
<comment type="subunit">
    <text evidence="3 10">Monomer.</text>
</comment>
<comment type="caution">
    <text evidence="12">The sequence shown here is derived from an EMBL/GenBank/DDBJ whole genome shotgun (WGS) entry which is preliminary data.</text>
</comment>
<keyword evidence="9 10" id="KW-0460">Magnesium</keyword>
<sequence>MTDNFGTHTNAARRYVVATDGACRGNPGLGGWGAFLTSFDEGRLPRTKALSGAKRHTTNNEMELTAAIRALAWLPANGVPALVQSDSKYVINGMNEWRHGWVAKNWRKPDGKPVKNRELWEALIDTMGDREVTWEWVRGHAGHQGNETADQLANRAIDRMLHGSRA</sequence>
<dbReference type="InterPro" id="IPR050092">
    <property type="entry name" value="RNase_H"/>
</dbReference>
<evidence type="ECO:0000256" key="1">
    <source>
        <dbReference type="ARBA" id="ARBA00000077"/>
    </source>
</evidence>
<dbReference type="EMBL" id="LVVY01000024">
    <property type="protein sequence ID" value="OAM82348.1"/>
    <property type="molecule type" value="Genomic_DNA"/>
</dbReference>
<evidence type="ECO:0000256" key="5">
    <source>
        <dbReference type="ARBA" id="ARBA00022722"/>
    </source>
</evidence>
<feature type="binding site" evidence="10">
    <location>
        <position position="86"/>
    </location>
    <ligand>
        <name>Mg(2+)</name>
        <dbReference type="ChEBI" id="CHEBI:18420"/>
        <label>1</label>
    </ligand>
</feature>
<dbReference type="GO" id="GO:0043137">
    <property type="term" value="P:DNA replication, removal of RNA primer"/>
    <property type="evidence" value="ECO:0007669"/>
    <property type="project" value="TreeGrafter"/>
</dbReference>
<dbReference type="GO" id="GO:0004523">
    <property type="term" value="F:RNA-DNA hybrid ribonuclease activity"/>
    <property type="evidence" value="ECO:0007669"/>
    <property type="project" value="UniProtKB-UniRule"/>
</dbReference>
<evidence type="ECO:0000259" key="11">
    <source>
        <dbReference type="PROSITE" id="PS50879"/>
    </source>
</evidence>
<dbReference type="GO" id="GO:0000287">
    <property type="term" value="F:magnesium ion binding"/>
    <property type="evidence" value="ECO:0007669"/>
    <property type="project" value="UniProtKB-UniRule"/>
</dbReference>
<keyword evidence="8 10" id="KW-0378">Hydrolase</keyword>
<comment type="catalytic activity">
    <reaction evidence="1 10">
        <text>Endonucleolytic cleavage to 5'-phosphomonoester.</text>
        <dbReference type="EC" id="3.1.26.4"/>
    </reaction>
</comment>
<evidence type="ECO:0000256" key="10">
    <source>
        <dbReference type="HAMAP-Rule" id="MF_00042"/>
    </source>
</evidence>
<dbReference type="InterPro" id="IPR002156">
    <property type="entry name" value="RNaseH_domain"/>
</dbReference>
<evidence type="ECO:0000256" key="2">
    <source>
        <dbReference type="ARBA" id="ARBA00005300"/>
    </source>
</evidence>
<comment type="similarity">
    <text evidence="2 10">Belongs to the RNase H family.</text>
</comment>
<gene>
    <name evidence="10" type="primary">rnhA</name>
    <name evidence="12" type="ORF">A3840_01485</name>
</gene>
<dbReference type="PANTHER" id="PTHR10642:SF26">
    <property type="entry name" value="RIBONUCLEASE H1"/>
    <property type="match status" value="1"/>
</dbReference>
<evidence type="ECO:0000256" key="7">
    <source>
        <dbReference type="ARBA" id="ARBA00022759"/>
    </source>
</evidence>
<feature type="binding site" evidence="10">
    <location>
        <position position="20"/>
    </location>
    <ligand>
        <name>Mg(2+)</name>
        <dbReference type="ChEBI" id="CHEBI:18420"/>
        <label>1</label>
    </ligand>
</feature>
<keyword evidence="6 10" id="KW-0479">Metal-binding</keyword>
<comment type="cofactor">
    <cofactor evidence="10">
        <name>Mg(2+)</name>
        <dbReference type="ChEBI" id="CHEBI:18420"/>
    </cofactor>
    <text evidence="10">Binds 1 Mg(2+) ion per subunit. May bind a second metal ion at a regulatory site, or after substrate binding.</text>
</comment>
<dbReference type="CDD" id="cd09278">
    <property type="entry name" value="RNase_HI_prokaryote_like"/>
    <property type="match status" value="1"/>
</dbReference>
<dbReference type="Pfam" id="PF00075">
    <property type="entry name" value="RNase_H"/>
    <property type="match status" value="1"/>
</dbReference>
<feature type="binding site" evidence="10">
    <location>
        <position position="63"/>
    </location>
    <ligand>
        <name>Mg(2+)</name>
        <dbReference type="ChEBI" id="CHEBI:18420"/>
        <label>1</label>
    </ligand>
</feature>
<dbReference type="Gene3D" id="3.30.420.10">
    <property type="entry name" value="Ribonuclease H-like superfamily/Ribonuclease H"/>
    <property type="match status" value="1"/>
</dbReference>
<keyword evidence="10" id="KW-0963">Cytoplasm</keyword>
<evidence type="ECO:0000256" key="6">
    <source>
        <dbReference type="ARBA" id="ARBA00022723"/>
    </source>
</evidence>
<dbReference type="GO" id="GO:0005737">
    <property type="term" value="C:cytoplasm"/>
    <property type="evidence" value="ECO:0007669"/>
    <property type="project" value="UniProtKB-SubCell"/>
</dbReference>
<organism evidence="12 13">
    <name type="scientific">Devosia elaeis</name>
    <dbReference type="NCBI Taxonomy" id="1770058"/>
    <lineage>
        <taxon>Bacteria</taxon>
        <taxon>Pseudomonadati</taxon>
        <taxon>Pseudomonadota</taxon>
        <taxon>Alphaproteobacteria</taxon>
        <taxon>Hyphomicrobiales</taxon>
        <taxon>Devosiaceae</taxon>
        <taxon>Devosia</taxon>
    </lineage>
</organism>
<proteinExistence type="inferred from homology"/>
<dbReference type="SUPFAM" id="SSF53098">
    <property type="entry name" value="Ribonuclease H-like"/>
    <property type="match status" value="1"/>
</dbReference>
<keyword evidence="7 10" id="KW-0255">Endonuclease</keyword>
<reference evidence="12 13" key="1">
    <citation type="submission" date="2016-03" db="EMBL/GenBank/DDBJ databases">
        <title>Genome sequencing of Devosia sp. S37.</title>
        <authorList>
            <person name="Mohd Nor M."/>
        </authorList>
    </citation>
    <scope>NUCLEOTIDE SEQUENCE [LARGE SCALE GENOMIC DNA]</scope>
    <source>
        <strain evidence="12 13">S37</strain>
    </source>
</reference>
<dbReference type="EC" id="3.1.26.4" evidence="4 10"/>
<name>A0A178I6B0_9HYPH</name>
<dbReference type="STRING" id="1770058.A3840_01485"/>
<dbReference type="Proteomes" id="UP000078389">
    <property type="component" value="Unassembled WGS sequence"/>
</dbReference>
<feature type="domain" description="RNase H type-1" evidence="11">
    <location>
        <begin position="11"/>
        <end position="158"/>
    </location>
</feature>